<evidence type="ECO:0000313" key="5">
    <source>
        <dbReference type="Proteomes" id="UP000010475"/>
    </source>
</evidence>
<dbReference type="PANTHER" id="PTHR34136">
    <property type="match status" value="1"/>
</dbReference>
<keyword evidence="3" id="KW-0812">Transmembrane</keyword>
<proteinExistence type="predicted"/>
<dbReference type="CDD" id="cd06533">
    <property type="entry name" value="Glyco_transf_WecG_TagA"/>
    <property type="match status" value="1"/>
</dbReference>
<protein>
    <submittedName>
        <fullName evidence="4">Exopolysaccharide biosynthesis protein, WecB/TagA/CpsF family</fullName>
    </submittedName>
</protein>
<dbReference type="STRING" id="56107.Cylst_0345"/>
<reference evidence="4 5" key="1">
    <citation type="submission" date="2012-06" db="EMBL/GenBank/DDBJ databases">
        <title>Finished chromosome of genome of Cylindrospermum stagnale PCC 7417.</title>
        <authorList>
            <consortium name="US DOE Joint Genome Institute"/>
            <person name="Gugger M."/>
            <person name="Coursin T."/>
            <person name="Rippka R."/>
            <person name="Tandeau De Marsac N."/>
            <person name="Huntemann M."/>
            <person name="Wei C.-L."/>
            <person name="Han J."/>
            <person name="Detter J.C."/>
            <person name="Han C."/>
            <person name="Tapia R."/>
            <person name="Chen A."/>
            <person name="Kyrpides N."/>
            <person name="Mavromatis K."/>
            <person name="Markowitz V."/>
            <person name="Szeto E."/>
            <person name="Ivanova N."/>
            <person name="Pagani I."/>
            <person name="Pati A."/>
            <person name="Goodwin L."/>
            <person name="Nordberg H.P."/>
            <person name="Cantor M.N."/>
            <person name="Hua S.X."/>
            <person name="Woyke T."/>
            <person name="Kerfeld C.A."/>
        </authorList>
    </citation>
    <scope>NUCLEOTIDE SEQUENCE [LARGE SCALE GENOMIC DNA]</scope>
    <source>
        <strain evidence="4 5">PCC 7417</strain>
    </source>
</reference>
<evidence type="ECO:0000256" key="2">
    <source>
        <dbReference type="ARBA" id="ARBA00022679"/>
    </source>
</evidence>
<dbReference type="Pfam" id="PF03808">
    <property type="entry name" value="Glyco_tran_WecG"/>
    <property type="match status" value="1"/>
</dbReference>
<evidence type="ECO:0000313" key="4">
    <source>
        <dbReference type="EMBL" id="AFZ22705.1"/>
    </source>
</evidence>
<dbReference type="Proteomes" id="UP000010475">
    <property type="component" value="Chromosome"/>
</dbReference>
<dbReference type="KEGG" id="csg:Cylst_0345"/>
<dbReference type="PANTHER" id="PTHR34136:SF1">
    <property type="entry name" value="UDP-N-ACETYL-D-MANNOSAMINURONIC ACID TRANSFERASE"/>
    <property type="match status" value="1"/>
</dbReference>
<keyword evidence="1" id="KW-0328">Glycosyltransferase</keyword>
<feature type="transmembrane region" description="Helical" evidence="3">
    <location>
        <begin position="6"/>
        <end position="25"/>
    </location>
</feature>
<dbReference type="eggNOG" id="COG1922">
    <property type="taxonomic scope" value="Bacteria"/>
</dbReference>
<organism evidence="4 5">
    <name type="scientific">Cylindrospermum stagnale PCC 7417</name>
    <dbReference type="NCBI Taxonomy" id="56107"/>
    <lineage>
        <taxon>Bacteria</taxon>
        <taxon>Bacillati</taxon>
        <taxon>Cyanobacteriota</taxon>
        <taxon>Cyanophyceae</taxon>
        <taxon>Nostocales</taxon>
        <taxon>Nostocaceae</taxon>
        <taxon>Cylindrospermum</taxon>
    </lineage>
</organism>
<name>K9WQN9_9NOST</name>
<evidence type="ECO:0000256" key="3">
    <source>
        <dbReference type="SAM" id="Phobius"/>
    </source>
</evidence>
<dbReference type="PATRIC" id="fig|56107.3.peg.385"/>
<dbReference type="InterPro" id="IPR004629">
    <property type="entry name" value="WecG_TagA_CpsF"/>
</dbReference>
<accession>K9WQN9</accession>
<dbReference type="HOGENOM" id="CLU_063203_0_0_3"/>
<evidence type="ECO:0000256" key="1">
    <source>
        <dbReference type="ARBA" id="ARBA00022676"/>
    </source>
</evidence>
<gene>
    <name evidence="4" type="ORF">Cylst_0345</name>
</gene>
<dbReference type="AlphaFoldDB" id="K9WQN9"/>
<keyword evidence="2" id="KW-0808">Transferase</keyword>
<dbReference type="NCBIfam" id="TIGR00696">
    <property type="entry name" value="wecG_tagA_cpsF"/>
    <property type="match status" value="1"/>
</dbReference>
<sequence length="332" mass="38837">MSKLLLFYYNIAFLLFTFVLNLSFWKSLQRIKSHFVSMHPLHFINRLRFPSVEKILRSKLLQKNLPVKYKKNVQILNVQIDNFSMPELLSSLKEGFILTPNVDHLMKLQTDMEFLRIYSLADYKVCDSQILLFASHFLKTPFKQKISGSDLFPAFCEFHKDNQDIQIFLLGGIEGASEKAADRINSKFGRNIIVEAYCPPFFFENNEQECLKIINRINKSKATVLAIGVGAPKQEKWIYKHKNNLPLVKIFMAIGATINFEAGVIKRAPKWVSNCGLEWLYRLACEPRRLWKRYLVNDLPFIWLILKQKLGFYKKPDFPASIKLPYQMNKIQ</sequence>
<keyword evidence="3" id="KW-1133">Transmembrane helix</keyword>
<dbReference type="EMBL" id="CP003642">
    <property type="protein sequence ID" value="AFZ22705.1"/>
    <property type="molecule type" value="Genomic_DNA"/>
</dbReference>
<keyword evidence="3" id="KW-0472">Membrane</keyword>
<dbReference type="RefSeq" id="WP_015205963.1">
    <property type="nucleotide sequence ID" value="NC_019757.1"/>
</dbReference>
<keyword evidence="5" id="KW-1185">Reference proteome</keyword>
<dbReference type="GO" id="GO:0016758">
    <property type="term" value="F:hexosyltransferase activity"/>
    <property type="evidence" value="ECO:0007669"/>
    <property type="project" value="TreeGrafter"/>
</dbReference>